<accession>A0A815JLQ4</accession>
<dbReference type="Proteomes" id="UP000663852">
    <property type="component" value="Unassembled WGS sequence"/>
</dbReference>
<proteinExistence type="predicted"/>
<sequence length="102" mass="11805">MFELIMKIFNRIRNIILINIRIQLKNARYYTLIAYNDNDSDENQFKIQIHLQASTQYVMRIITFNQNIDGNYTIVASGLTPINIEKIADSLFPILNHSPCGG</sequence>
<protein>
    <submittedName>
        <fullName evidence="1">Uncharacterized protein</fullName>
    </submittedName>
</protein>
<name>A0A815JLQ4_ADIRI</name>
<reference evidence="1" key="1">
    <citation type="submission" date="2021-02" db="EMBL/GenBank/DDBJ databases">
        <authorList>
            <person name="Nowell W R."/>
        </authorList>
    </citation>
    <scope>NUCLEOTIDE SEQUENCE</scope>
</reference>
<organism evidence="1 2">
    <name type="scientific">Adineta ricciae</name>
    <name type="common">Rotifer</name>
    <dbReference type="NCBI Taxonomy" id="249248"/>
    <lineage>
        <taxon>Eukaryota</taxon>
        <taxon>Metazoa</taxon>
        <taxon>Spiralia</taxon>
        <taxon>Gnathifera</taxon>
        <taxon>Rotifera</taxon>
        <taxon>Eurotatoria</taxon>
        <taxon>Bdelloidea</taxon>
        <taxon>Adinetida</taxon>
        <taxon>Adinetidae</taxon>
        <taxon>Adineta</taxon>
    </lineage>
</organism>
<evidence type="ECO:0000313" key="2">
    <source>
        <dbReference type="Proteomes" id="UP000663852"/>
    </source>
</evidence>
<evidence type="ECO:0000313" key="1">
    <source>
        <dbReference type="EMBL" id="CAF1379562.1"/>
    </source>
</evidence>
<dbReference type="EMBL" id="CAJNOJ010000297">
    <property type="protein sequence ID" value="CAF1379562.1"/>
    <property type="molecule type" value="Genomic_DNA"/>
</dbReference>
<dbReference type="AlphaFoldDB" id="A0A815JLQ4"/>
<comment type="caution">
    <text evidence="1">The sequence shown here is derived from an EMBL/GenBank/DDBJ whole genome shotgun (WGS) entry which is preliminary data.</text>
</comment>
<gene>
    <name evidence="1" type="ORF">EDS130_LOCUS34846</name>
</gene>